<comment type="similarity">
    <text evidence="2">Belongs to the ABC transporter superfamily. ABCA family.</text>
</comment>
<feature type="transmembrane region" description="Helical" evidence="9">
    <location>
        <begin position="91"/>
        <end position="109"/>
    </location>
</feature>
<dbReference type="PANTHER" id="PTHR19229">
    <property type="entry name" value="ATP-BINDING CASSETTE TRANSPORTER SUBFAMILY A ABCA"/>
    <property type="match status" value="1"/>
</dbReference>
<evidence type="ECO:0000313" key="11">
    <source>
        <dbReference type="EMBL" id="CAE0801667.1"/>
    </source>
</evidence>
<keyword evidence="7 9" id="KW-1133">Transmembrane helix</keyword>
<evidence type="ECO:0000256" key="5">
    <source>
        <dbReference type="ARBA" id="ARBA00022741"/>
    </source>
</evidence>
<feature type="transmembrane region" description="Helical" evidence="9">
    <location>
        <begin position="199"/>
        <end position="222"/>
    </location>
</feature>
<evidence type="ECO:0000256" key="9">
    <source>
        <dbReference type="SAM" id="Phobius"/>
    </source>
</evidence>
<feature type="transmembrane region" description="Helical" evidence="9">
    <location>
        <begin position="1185"/>
        <end position="1208"/>
    </location>
</feature>
<keyword evidence="5" id="KW-0547">Nucleotide-binding</keyword>
<proteinExistence type="inferred from homology"/>
<evidence type="ECO:0000256" key="2">
    <source>
        <dbReference type="ARBA" id="ARBA00008869"/>
    </source>
</evidence>
<dbReference type="GO" id="GO:0005524">
    <property type="term" value="F:ATP binding"/>
    <property type="evidence" value="ECO:0007669"/>
    <property type="project" value="UniProtKB-KW"/>
</dbReference>
<dbReference type="FunFam" id="3.40.50.300:FF:000665">
    <property type="entry name" value="ABC transporter A family member 2"/>
    <property type="match status" value="1"/>
</dbReference>
<name>A0A7S4FM26_9EUGL</name>
<sequence>MSTQNAVVFLGAFVAKVNRTSGIPNDVGYWLWFNQTADPLLAMETRLAVDSAILRKQTRNPNATIDIRLASFPKPPWRNANVDFAAGSGGIWYYIPLMIIFFFLLLEIVTEKELEMRVGMQVMGLYSSAYWLSWSIYAVIMVTSSTLLIQISGWLFGFSFFVNSNPVAVFLLFEFYGIAMAATAFLLSRLIPTARAAQTIGFGAVLAGFVFQGILCGDYAILIDILEKPHLSIYEGAMKWALNLYPPYHFAKIYYGITSLSSDTMVDDELLPGVGFYWADLFTSRDRKVPYLNLHIRAPPLFHSYLWMLTNIVLYGFLTWYCDVASVHGALFMSNPNFWARRKPRRHSSHGGGGDDTDVEFERLAVTHASPEMVAEKALLVNHLSKSYKSGWAWAPQTVTALTDMCLRVDRNEIFGLLGHNGAGKTTLVSILTGLLEASSGDAFICGHNILDARHLVQKLTGLCAQHDILWDDLTALEHLELFAVLKGLRPHQAAEEIAQKLSMTGLMDVRHNTVQSYSGGMKRRLSVAISALGNPSVLFMDEPTTGLDPVHRREVWKLIQLLKQHHSIILTTHSMEEADALCDRIGIMARGTLCCLGDTMHLKNKFGMGYSLEVVGSKLGTCVDEVQAKVERLFDSKDLCQLVSREGTNLIFNVSRQAEPELQAVLKMLEEQSANCMQVQPEQPCLIREWRLEHTSLEEVFFRVMALNGFSFNGNSSFGSSPPTSALPTPEPTYGTLADVSDDAEPSQDEEAVLKVAKNMPSAAQSQPYRALFWKNANLQKRQLGSFFCQVFSPVVVVIVLVLLQMVVQEETEGTANDKIYVPTFGVPVDAEGSIPVLNKRGPLTNARRKLLDADAPLSSGGESCLVYIAAADVHADGWVGRLTHDGQRAGFLRHMPQTRCKLTDPRFGSTATVQVPHFQFASGSYSELEDAVFHNIASLKNEQWSQIVQPPLLHLLPDALIDFNAVRADHGRLQYSFAVNDNVYILYHRANNFTRVSAELVDLTVHNTALVKSDVLTPELGRMKLMTWVNQAFIREAAGLPLYTDVGRLMASNFIQPFPDYVFVDTPSIVEWVGTFLYPLALTVQLPIYMYLIVLEKEDGFYYLMNSMGLPVHAYLVSMYGFFAAMYTVVCTVFWASGFLAQLRLFTQTNGWVLLAFAVGWGNALISLSFLLAALVKSKRTAIVLGYSTALVGTMCGVVLGTIVYGHNPITGSQTMPLLLLLNPQWAWSRAVYLFNYACLRSTGCYTTFAALPPEAVRICAALYVDAALCFAAAMALSQPFRTPEAPAPLVKGEESDVDYSQMPPSCVEERRRVFNKAYAADSPLVIRDLSKQYENGKQALLGLNLVVEKGECLGYLGPNGSGKTTTMGLLSGALQPSHGTALIGGKDIQKDSQAARLLSGVCPQFSVLWDELTVTEHMLFYARLKGVHIAEEWDHVQSLLRCVGLRRYQNRLASQLSGGMQRRLSVAISLCGDPSIVILDEPTTGLDPLSRKELWKMLLRARKGRAILLTTHAMEEAQMLCTRIAVLLGGKLQCVGTQQQLLDQLGIGYQLTVRYEVHLAAQVLQYIMEAAPTAEVAYQWRHVTTFWLPVSTRPSQTFKLMNECPPEGLLNWSVSHVGLDELFASIVDGHEAIEGPMV</sequence>
<reference evidence="11" key="1">
    <citation type="submission" date="2021-01" db="EMBL/GenBank/DDBJ databases">
        <authorList>
            <person name="Corre E."/>
            <person name="Pelletier E."/>
            <person name="Niang G."/>
            <person name="Scheremetjew M."/>
            <person name="Finn R."/>
            <person name="Kale V."/>
            <person name="Holt S."/>
            <person name="Cochrane G."/>
            <person name="Meng A."/>
            <person name="Brown T."/>
            <person name="Cohen L."/>
        </authorList>
    </citation>
    <scope>NUCLEOTIDE SEQUENCE</scope>
    <source>
        <strain evidence="11">CCMP1594</strain>
    </source>
</reference>
<dbReference type="InterPro" id="IPR013525">
    <property type="entry name" value="ABC2_TM"/>
</dbReference>
<organism evidence="11">
    <name type="scientific">Eutreptiella gymnastica</name>
    <dbReference type="NCBI Taxonomy" id="73025"/>
    <lineage>
        <taxon>Eukaryota</taxon>
        <taxon>Discoba</taxon>
        <taxon>Euglenozoa</taxon>
        <taxon>Euglenida</taxon>
        <taxon>Spirocuta</taxon>
        <taxon>Euglenophyceae</taxon>
        <taxon>Eutreptiales</taxon>
        <taxon>Eutreptiaceae</taxon>
        <taxon>Eutreptiella</taxon>
    </lineage>
</organism>
<dbReference type="GO" id="GO:0016887">
    <property type="term" value="F:ATP hydrolysis activity"/>
    <property type="evidence" value="ECO:0007669"/>
    <property type="project" value="InterPro"/>
</dbReference>
<dbReference type="PROSITE" id="PS50893">
    <property type="entry name" value="ABC_TRANSPORTER_2"/>
    <property type="match status" value="2"/>
</dbReference>
<keyword evidence="8 9" id="KW-0472">Membrane</keyword>
<feature type="transmembrane region" description="Helical" evidence="9">
    <location>
        <begin position="1154"/>
        <end position="1178"/>
    </location>
</feature>
<dbReference type="InterPro" id="IPR027417">
    <property type="entry name" value="P-loop_NTPase"/>
</dbReference>
<dbReference type="SMART" id="SM00382">
    <property type="entry name" value="AAA"/>
    <property type="match status" value="2"/>
</dbReference>
<dbReference type="SUPFAM" id="SSF52540">
    <property type="entry name" value="P-loop containing nucleoside triphosphate hydrolases"/>
    <property type="match status" value="2"/>
</dbReference>
<dbReference type="Gene3D" id="3.40.50.300">
    <property type="entry name" value="P-loop containing nucleotide triphosphate hydrolases"/>
    <property type="match status" value="2"/>
</dbReference>
<dbReference type="PROSITE" id="PS00211">
    <property type="entry name" value="ABC_TRANSPORTER_1"/>
    <property type="match status" value="2"/>
</dbReference>
<dbReference type="InterPro" id="IPR026082">
    <property type="entry name" value="ABCA"/>
</dbReference>
<comment type="subcellular location">
    <subcellularLocation>
        <location evidence="1">Membrane</location>
        <topology evidence="1">Multi-pass membrane protein</topology>
    </subcellularLocation>
</comment>
<dbReference type="GO" id="GO:0016020">
    <property type="term" value="C:membrane"/>
    <property type="evidence" value="ECO:0007669"/>
    <property type="project" value="UniProtKB-SubCell"/>
</dbReference>
<dbReference type="InterPro" id="IPR003439">
    <property type="entry name" value="ABC_transporter-like_ATP-bd"/>
</dbReference>
<gene>
    <name evidence="11" type="ORF">EGYM00163_LOCUS12788</name>
</gene>
<feature type="transmembrane region" description="Helical" evidence="9">
    <location>
        <begin position="1117"/>
        <end position="1142"/>
    </location>
</feature>
<dbReference type="EMBL" id="HBJA01037528">
    <property type="protein sequence ID" value="CAE0801667.1"/>
    <property type="molecule type" value="Transcribed_RNA"/>
</dbReference>
<keyword evidence="4 9" id="KW-0812">Transmembrane</keyword>
<keyword evidence="6" id="KW-0067">ATP-binding</keyword>
<evidence type="ECO:0000256" key="8">
    <source>
        <dbReference type="ARBA" id="ARBA00023136"/>
    </source>
</evidence>
<dbReference type="Pfam" id="PF00005">
    <property type="entry name" value="ABC_tran"/>
    <property type="match status" value="2"/>
</dbReference>
<feature type="transmembrane region" description="Helical" evidence="9">
    <location>
        <begin position="167"/>
        <end position="187"/>
    </location>
</feature>
<dbReference type="InterPro" id="IPR003593">
    <property type="entry name" value="AAA+_ATPase"/>
</dbReference>
<evidence type="ECO:0000256" key="6">
    <source>
        <dbReference type="ARBA" id="ARBA00022840"/>
    </source>
</evidence>
<dbReference type="InterPro" id="IPR017871">
    <property type="entry name" value="ABC_transporter-like_CS"/>
</dbReference>
<feature type="transmembrane region" description="Helical" evidence="9">
    <location>
        <begin position="1078"/>
        <end position="1096"/>
    </location>
</feature>
<accession>A0A7S4FM26</accession>
<evidence type="ECO:0000256" key="7">
    <source>
        <dbReference type="ARBA" id="ARBA00022989"/>
    </source>
</evidence>
<dbReference type="CDD" id="cd03263">
    <property type="entry name" value="ABC_subfamily_A"/>
    <property type="match status" value="2"/>
</dbReference>
<evidence type="ECO:0000259" key="10">
    <source>
        <dbReference type="PROSITE" id="PS50893"/>
    </source>
</evidence>
<feature type="transmembrane region" description="Helical" evidence="9">
    <location>
        <begin position="130"/>
        <end position="155"/>
    </location>
</feature>
<evidence type="ECO:0000256" key="3">
    <source>
        <dbReference type="ARBA" id="ARBA00022448"/>
    </source>
</evidence>
<feature type="domain" description="ABC transporter" evidence="10">
    <location>
        <begin position="1327"/>
        <end position="1557"/>
    </location>
</feature>
<dbReference type="GO" id="GO:0140359">
    <property type="term" value="F:ABC-type transporter activity"/>
    <property type="evidence" value="ECO:0007669"/>
    <property type="project" value="InterPro"/>
</dbReference>
<evidence type="ECO:0000256" key="1">
    <source>
        <dbReference type="ARBA" id="ARBA00004141"/>
    </source>
</evidence>
<protein>
    <recommendedName>
        <fullName evidence="10">ABC transporter domain-containing protein</fullName>
    </recommendedName>
</protein>
<evidence type="ECO:0000256" key="4">
    <source>
        <dbReference type="ARBA" id="ARBA00022692"/>
    </source>
</evidence>
<dbReference type="Pfam" id="PF12698">
    <property type="entry name" value="ABC2_membrane_3"/>
    <property type="match status" value="1"/>
</dbReference>
<keyword evidence="3" id="KW-0813">Transport</keyword>
<feature type="domain" description="ABC transporter" evidence="10">
    <location>
        <begin position="379"/>
        <end position="616"/>
    </location>
</feature>
<dbReference type="FunFam" id="3.40.50.300:FF:000335">
    <property type="entry name" value="ATP binding cassette subfamily A member 5"/>
    <property type="match status" value="1"/>
</dbReference>